<keyword evidence="2" id="KW-1185">Reference proteome</keyword>
<sequence length="242" mass="27107">MHDSKKGFIPMQHGMCLPKTQSPSTKEETDRMNKIPYAFAIGSIMYAMLCTRPDVSYALSATSRYQSGPGDAHWVAVKNILKYLRRTKDSFLIYGGQEELAVIGYTDASFQTDKDDFRSQSGYVFCLNGGAIVASSAAKEVVWIKKFISELGIVPCILDPIGLYYDNNGAIVQAKEPISHQRSKHILRRYHLIREIIDRGDVKICRVPTLDNIADPLAKPLAQQKHDGHTKSMGIRGMPDWL</sequence>
<reference evidence="1 2" key="1">
    <citation type="journal article" date="2022" name="Nat. Genet.">
        <title>Improved pea reference genome and pan-genome highlight genomic features and evolutionary characteristics.</title>
        <authorList>
            <person name="Yang T."/>
            <person name="Liu R."/>
            <person name="Luo Y."/>
            <person name="Hu S."/>
            <person name="Wang D."/>
            <person name="Wang C."/>
            <person name="Pandey M.K."/>
            <person name="Ge S."/>
            <person name="Xu Q."/>
            <person name="Li N."/>
            <person name="Li G."/>
            <person name="Huang Y."/>
            <person name="Saxena R.K."/>
            <person name="Ji Y."/>
            <person name="Li M."/>
            <person name="Yan X."/>
            <person name="He Y."/>
            <person name="Liu Y."/>
            <person name="Wang X."/>
            <person name="Xiang C."/>
            <person name="Varshney R.K."/>
            <person name="Ding H."/>
            <person name="Gao S."/>
            <person name="Zong X."/>
        </authorList>
    </citation>
    <scope>NUCLEOTIDE SEQUENCE [LARGE SCALE GENOMIC DNA]</scope>
    <source>
        <strain evidence="1 2">cv. Zhongwan 6</strain>
    </source>
</reference>
<dbReference type="Proteomes" id="UP001058974">
    <property type="component" value="Chromosome 3"/>
</dbReference>
<evidence type="ECO:0000313" key="1">
    <source>
        <dbReference type="EMBL" id="KAI5428880.1"/>
    </source>
</evidence>
<proteinExistence type="predicted"/>
<dbReference type="PANTHER" id="PTHR11439">
    <property type="entry name" value="GAG-POL-RELATED RETROTRANSPOSON"/>
    <property type="match status" value="1"/>
</dbReference>
<gene>
    <name evidence="1" type="ORF">KIW84_033753</name>
</gene>
<evidence type="ECO:0000313" key="2">
    <source>
        <dbReference type="Proteomes" id="UP001058974"/>
    </source>
</evidence>
<dbReference type="AlphaFoldDB" id="A0A9D4Y1J1"/>
<comment type="caution">
    <text evidence="1">The sequence shown here is derived from an EMBL/GenBank/DDBJ whole genome shotgun (WGS) entry which is preliminary data.</text>
</comment>
<organism evidence="1 2">
    <name type="scientific">Pisum sativum</name>
    <name type="common">Garden pea</name>
    <name type="synonym">Lathyrus oleraceus</name>
    <dbReference type="NCBI Taxonomy" id="3888"/>
    <lineage>
        <taxon>Eukaryota</taxon>
        <taxon>Viridiplantae</taxon>
        <taxon>Streptophyta</taxon>
        <taxon>Embryophyta</taxon>
        <taxon>Tracheophyta</taxon>
        <taxon>Spermatophyta</taxon>
        <taxon>Magnoliopsida</taxon>
        <taxon>eudicotyledons</taxon>
        <taxon>Gunneridae</taxon>
        <taxon>Pentapetalae</taxon>
        <taxon>rosids</taxon>
        <taxon>fabids</taxon>
        <taxon>Fabales</taxon>
        <taxon>Fabaceae</taxon>
        <taxon>Papilionoideae</taxon>
        <taxon>50 kb inversion clade</taxon>
        <taxon>NPAAA clade</taxon>
        <taxon>Hologalegina</taxon>
        <taxon>IRL clade</taxon>
        <taxon>Fabeae</taxon>
        <taxon>Lathyrus</taxon>
    </lineage>
</organism>
<name>A0A9D4Y1J1_PEA</name>
<dbReference type="PANTHER" id="PTHR11439:SF496">
    <property type="entry name" value="RNA-DIRECTED DNA POLYMERASE"/>
    <property type="match status" value="1"/>
</dbReference>
<protein>
    <submittedName>
        <fullName evidence="1">Uncharacterized protein</fullName>
    </submittedName>
</protein>
<dbReference type="CDD" id="cd09272">
    <property type="entry name" value="RNase_HI_RT_Ty1"/>
    <property type="match status" value="1"/>
</dbReference>
<accession>A0A9D4Y1J1</accession>
<dbReference type="EMBL" id="JAMSHJ010000003">
    <property type="protein sequence ID" value="KAI5428880.1"/>
    <property type="molecule type" value="Genomic_DNA"/>
</dbReference>
<dbReference type="Gramene" id="Psat03G0375300-T1">
    <property type="protein sequence ID" value="KAI5428880.1"/>
    <property type="gene ID" value="KIW84_033753"/>
</dbReference>